<dbReference type="InterPro" id="IPR001029">
    <property type="entry name" value="Flagellin_N"/>
</dbReference>
<reference evidence="7 8" key="1">
    <citation type="submission" date="2021-03" db="EMBL/GenBank/DDBJ databases">
        <title>Succinivibrio sp. nov. isolated from feces of cow.</title>
        <authorList>
            <person name="Choi J.-Y."/>
        </authorList>
    </citation>
    <scope>NUCLEOTIDE SEQUENCE [LARGE SCALE GENOMIC DNA]</scope>
    <source>
        <strain evidence="7 8">AGMB01872</strain>
    </source>
</reference>
<evidence type="ECO:0000256" key="4">
    <source>
        <dbReference type="ARBA" id="ARBA00022525"/>
    </source>
</evidence>
<sequence>MRISTTMQFTSSLKYIQNANSKVDENAQKYNTGEKFQTAGEDPSGMASKVKYEGAISAYTQFNKDGGLANNTLSEEETALESMWSALSSIHSRLIQCVDGSNDQNSLDALAAEIEQMRDHLYNLMNTQNTEGEYIFSGARSDVPTFSLTSDGHYTCQADGSVREVLVAPGVTVQVSDSGLDIFENCRKSNSMTVAGTPAVTAAVISNYGDFDDLYENYYSSSIGPTVNNHLRVEVLADGTFSLVKDRLDATGAVTGTDVIETGEIDKMNSTITVKGMEFYLPSSNYVGNIDVELNAPKTDNILNVLTNLANDIQNESLSKTEKTARIAAGQKDVQIAMNRYDSYRGQIGARQNTIQTVMTSNTSLSDIKTESKANVSEMDAFEAASNLVQSQNQLTVSRQIYSMLQKQSLFDYI</sequence>
<evidence type="ECO:0000256" key="1">
    <source>
        <dbReference type="ARBA" id="ARBA00004365"/>
    </source>
</evidence>
<dbReference type="NCBIfam" id="TIGR02550">
    <property type="entry name" value="flagell_flgL"/>
    <property type="match status" value="1"/>
</dbReference>
<dbReference type="PANTHER" id="PTHR42792:SF1">
    <property type="entry name" value="FLAGELLAR HOOK-ASSOCIATED PROTEIN 3"/>
    <property type="match status" value="1"/>
</dbReference>
<dbReference type="PANTHER" id="PTHR42792">
    <property type="entry name" value="FLAGELLIN"/>
    <property type="match status" value="1"/>
</dbReference>
<keyword evidence="7" id="KW-0282">Flagellum</keyword>
<dbReference type="Pfam" id="PF00669">
    <property type="entry name" value="Flagellin_N"/>
    <property type="match status" value="1"/>
</dbReference>
<keyword evidence="4" id="KW-0964">Secreted</keyword>
<dbReference type="InterPro" id="IPR001492">
    <property type="entry name" value="Flagellin"/>
</dbReference>
<keyword evidence="7" id="KW-0969">Cilium</keyword>
<name>A0ABS7DGD2_9GAMM</name>
<gene>
    <name evidence="7" type="primary">flgL</name>
    <name evidence="7" type="ORF">J5V48_01665</name>
</gene>
<evidence type="ECO:0000256" key="3">
    <source>
        <dbReference type="ARBA" id="ARBA00005709"/>
    </source>
</evidence>
<dbReference type="Proteomes" id="UP000731465">
    <property type="component" value="Unassembled WGS sequence"/>
</dbReference>
<dbReference type="InterPro" id="IPR013384">
    <property type="entry name" value="Flagell_FlgL"/>
</dbReference>
<dbReference type="RefSeq" id="WP_219936295.1">
    <property type="nucleotide sequence ID" value="NZ_JAGFNY010000002.1"/>
</dbReference>
<comment type="similarity">
    <text evidence="3">Belongs to the bacterial flagellin family.</text>
</comment>
<dbReference type="SUPFAM" id="SSF64518">
    <property type="entry name" value="Phase 1 flagellin"/>
    <property type="match status" value="1"/>
</dbReference>
<dbReference type="Gene3D" id="1.20.1330.10">
    <property type="entry name" value="f41 fragment of flagellin, N-terminal domain"/>
    <property type="match status" value="2"/>
</dbReference>
<evidence type="ECO:0000259" key="6">
    <source>
        <dbReference type="Pfam" id="PF00669"/>
    </source>
</evidence>
<keyword evidence="7" id="KW-0966">Cell projection</keyword>
<comment type="caution">
    <text evidence="7">The sequence shown here is derived from an EMBL/GenBank/DDBJ whole genome shotgun (WGS) entry which is preliminary data.</text>
</comment>
<protein>
    <submittedName>
        <fullName evidence="7">Flagellar hook-associated protein FlgL</fullName>
    </submittedName>
</protein>
<accession>A0ABS7DGD2</accession>
<evidence type="ECO:0000256" key="5">
    <source>
        <dbReference type="ARBA" id="ARBA00023143"/>
    </source>
</evidence>
<feature type="domain" description="Flagellin N-terminal" evidence="6">
    <location>
        <begin position="3"/>
        <end position="139"/>
    </location>
</feature>
<keyword evidence="8" id="KW-1185">Reference proteome</keyword>
<proteinExistence type="inferred from homology"/>
<dbReference type="EMBL" id="JAGFNY010000002">
    <property type="protein sequence ID" value="MBW7569596.1"/>
    <property type="molecule type" value="Genomic_DNA"/>
</dbReference>
<evidence type="ECO:0000313" key="8">
    <source>
        <dbReference type="Proteomes" id="UP000731465"/>
    </source>
</evidence>
<comment type="subcellular location">
    <subcellularLocation>
        <location evidence="1">Bacterial flagellum</location>
    </subcellularLocation>
    <subcellularLocation>
        <location evidence="2">Secreted</location>
    </subcellularLocation>
</comment>
<keyword evidence="5" id="KW-0975">Bacterial flagellum</keyword>
<evidence type="ECO:0000313" key="7">
    <source>
        <dbReference type="EMBL" id="MBW7569596.1"/>
    </source>
</evidence>
<evidence type="ECO:0000256" key="2">
    <source>
        <dbReference type="ARBA" id="ARBA00004613"/>
    </source>
</evidence>
<organism evidence="7 8">
    <name type="scientific">Succinivibrio faecicola</name>
    <dbReference type="NCBI Taxonomy" id="2820300"/>
    <lineage>
        <taxon>Bacteria</taxon>
        <taxon>Pseudomonadati</taxon>
        <taxon>Pseudomonadota</taxon>
        <taxon>Gammaproteobacteria</taxon>
        <taxon>Aeromonadales</taxon>
        <taxon>Succinivibrionaceae</taxon>
        <taxon>Succinivibrio</taxon>
    </lineage>
</organism>